<protein>
    <submittedName>
        <fullName evidence="9">Carbohydrate ABC transporter membrane protein 2, CUT1 family</fullName>
    </submittedName>
</protein>
<proteinExistence type="inferred from homology"/>
<dbReference type="SUPFAM" id="SSF161098">
    <property type="entry name" value="MetI-like"/>
    <property type="match status" value="1"/>
</dbReference>
<feature type="transmembrane region" description="Helical" evidence="7">
    <location>
        <begin position="128"/>
        <end position="149"/>
    </location>
</feature>
<dbReference type="RefSeq" id="WP_092649996.1">
    <property type="nucleotide sequence ID" value="NZ_LT629732.1"/>
</dbReference>
<feature type="transmembrane region" description="Helical" evidence="7">
    <location>
        <begin position="29"/>
        <end position="53"/>
    </location>
</feature>
<feature type="transmembrane region" description="Helical" evidence="7">
    <location>
        <begin position="215"/>
        <end position="238"/>
    </location>
</feature>
<dbReference type="GO" id="GO:0005886">
    <property type="term" value="C:plasma membrane"/>
    <property type="evidence" value="ECO:0007669"/>
    <property type="project" value="UniProtKB-SubCell"/>
</dbReference>
<dbReference type="CDD" id="cd06261">
    <property type="entry name" value="TM_PBP2"/>
    <property type="match status" value="1"/>
</dbReference>
<evidence type="ECO:0000256" key="7">
    <source>
        <dbReference type="RuleBase" id="RU363032"/>
    </source>
</evidence>
<keyword evidence="2 7" id="KW-0813">Transport</keyword>
<feature type="domain" description="ABC transmembrane type-1" evidence="8">
    <location>
        <begin position="93"/>
        <end position="282"/>
    </location>
</feature>
<gene>
    <name evidence="9" type="ORF">SAMN04489717_0396</name>
</gene>
<name>A0A1H1LL49_9ACTN</name>
<evidence type="ECO:0000313" key="10">
    <source>
        <dbReference type="Proteomes" id="UP000198983"/>
    </source>
</evidence>
<organism evidence="9 10">
    <name type="scientific">Actinopolymorpha singaporensis</name>
    <dbReference type="NCBI Taxonomy" id="117157"/>
    <lineage>
        <taxon>Bacteria</taxon>
        <taxon>Bacillati</taxon>
        <taxon>Actinomycetota</taxon>
        <taxon>Actinomycetes</taxon>
        <taxon>Propionibacteriales</taxon>
        <taxon>Actinopolymorphaceae</taxon>
        <taxon>Actinopolymorpha</taxon>
    </lineage>
</organism>
<evidence type="ECO:0000256" key="6">
    <source>
        <dbReference type="ARBA" id="ARBA00023136"/>
    </source>
</evidence>
<dbReference type="PANTHER" id="PTHR43744:SF12">
    <property type="entry name" value="ABC TRANSPORTER PERMEASE PROTEIN MG189-RELATED"/>
    <property type="match status" value="1"/>
</dbReference>
<evidence type="ECO:0000256" key="5">
    <source>
        <dbReference type="ARBA" id="ARBA00022989"/>
    </source>
</evidence>
<evidence type="ECO:0000256" key="4">
    <source>
        <dbReference type="ARBA" id="ARBA00022692"/>
    </source>
</evidence>
<feature type="transmembrane region" description="Helical" evidence="7">
    <location>
        <begin position="161"/>
        <end position="178"/>
    </location>
</feature>
<evidence type="ECO:0000313" key="9">
    <source>
        <dbReference type="EMBL" id="SDR75062.1"/>
    </source>
</evidence>
<dbReference type="AlphaFoldDB" id="A0A1H1LL49"/>
<evidence type="ECO:0000259" key="8">
    <source>
        <dbReference type="PROSITE" id="PS50928"/>
    </source>
</evidence>
<dbReference type="Gene3D" id="1.10.3720.10">
    <property type="entry name" value="MetI-like"/>
    <property type="match status" value="1"/>
</dbReference>
<keyword evidence="6 7" id="KW-0472">Membrane</keyword>
<keyword evidence="5 7" id="KW-1133">Transmembrane helix</keyword>
<dbReference type="Pfam" id="PF00528">
    <property type="entry name" value="BPD_transp_1"/>
    <property type="match status" value="1"/>
</dbReference>
<accession>A0A1H1LL49</accession>
<dbReference type="GO" id="GO:0055085">
    <property type="term" value="P:transmembrane transport"/>
    <property type="evidence" value="ECO:0007669"/>
    <property type="project" value="InterPro"/>
</dbReference>
<dbReference type="InterPro" id="IPR000515">
    <property type="entry name" value="MetI-like"/>
</dbReference>
<feature type="transmembrane region" description="Helical" evidence="7">
    <location>
        <begin position="92"/>
        <end position="116"/>
    </location>
</feature>
<dbReference type="PANTHER" id="PTHR43744">
    <property type="entry name" value="ABC TRANSPORTER PERMEASE PROTEIN MG189-RELATED-RELATED"/>
    <property type="match status" value="1"/>
</dbReference>
<comment type="subcellular location">
    <subcellularLocation>
        <location evidence="1 7">Cell membrane</location>
        <topology evidence="1 7">Multi-pass membrane protein</topology>
    </subcellularLocation>
</comment>
<feature type="transmembrane region" description="Helical" evidence="7">
    <location>
        <begin position="258"/>
        <end position="282"/>
    </location>
</feature>
<keyword evidence="4 7" id="KW-0812">Transmembrane</keyword>
<sequence>MTTTLAERNQHRGARPGDELRTGSGRVRLFNRVCAGVLIAFSLLWLVPLLWALDTSLKPEGETTKVPVTWLIDNPTLAAYSKVLKAGNILQWYANSFIISILVAALSVLTASMAAFALSRIRFRGSNAVFWIILAGIMIPGQALIVPLFREFAAVGMIDTYWAVILPQIAAPVAVFVFKQFFDGIPRELEEAALVDGASRFHIFSRIFLPLSRPAISAVSIFTFVWSWNNFLWPLLVLTSTPLMTLPVGLATVSSAYGIQYASIMASAILGALPLLVVFLLFQRRIVEGIAGTGLKG</sequence>
<evidence type="ECO:0000256" key="2">
    <source>
        <dbReference type="ARBA" id="ARBA00022448"/>
    </source>
</evidence>
<dbReference type="OrthoDB" id="61122at2"/>
<keyword evidence="3" id="KW-1003">Cell membrane</keyword>
<dbReference type="PROSITE" id="PS50928">
    <property type="entry name" value="ABC_TM1"/>
    <property type="match status" value="1"/>
</dbReference>
<evidence type="ECO:0000256" key="3">
    <source>
        <dbReference type="ARBA" id="ARBA00022475"/>
    </source>
</evidence>
<dbReference type="InterPro" id="IPR035906">
    <property type="entry name" value="MetI-like_sf"/>
</dbReference>
<keyword evidence="10" id="KW-1185">Reference proteome</keyword>
<evidence type="ECO:0000256" key="1">
    <source>
        <dbReference type="ARBA" id="ARBA00004651"/>
    </source>
</evidence>
<dbReference type="STRING" id="117157.SAMN04489717_0396"/>
<dbReference type="Proteomes" id="UP000198983">
    <property type="component" value="Chromosome I"/>
</dbReference>
<reference evidence="9 10" key="1">
    <citation type="submission" date="2016-10" db="EMBL/GenBank/DDBJ databases">
        <authorList>
            <person name="de Groot N.N."/>
        </authorList>
    </citation>
    <scope>NUCLEOTIDE SEQUENCE [LARGE SCALE GENOMIC DNA]</scope>
    <source>
        <strain evidence="9 10">DSM 22024</strain>
    </source>
</reference>
<comment type="similarity">
    <text evidence="7">Belongs to the binding-protein-dependent transport system permease family.</text>
</comment>
<dbReference type="EMBL" id="LT629732">
    <property type="protein sequence ID" value="SDR75062.1"/>
    <property type="molecule type" value="Genomic_DNA"/>
</dbReference>